<keyword evidence="3" id="KW-1185">Reference proteome</keyword>
<proteinExistence type="predicted"/>
<accession>W9RD43</accession>
<keyword evidence="1" id="KW-0175">Coiled coil</keyword>
<evidence type="ECO:0000256" key="1">
    <source>
        <dbReference type="SAM" id="Coils"/>
    </source>
</evidence>
<organism evidence="2 3">
    <name type="scientific">Morus notabilis</name>
    <dbReference type="NCBI Taxonomy" id="981085"/>
    <lineage>
        <taxon>Eukaryota</taxon>
        <taxon>Viridiplantae</taxon>
        <taxon>Streptophyta</taxon>
        <taxon>Embryophyta</taxon>
        <taxon>Tracheophyta</taxon>
        <taxon>Spermatophyta</taxon>
        <taxon>Magnoliopsida</taxon>
        <taxon>eudicotyledons</taxon>
        <taxon>Gunneridae</taxon>
        <taxon>Pentapetalae</taxon>
        <taxon>rosids</taxon>
        <taxon>fabids</taxon>
        <taxon>Rosales</taxon>
        <taxon>Moraceae</taxon>
        <taxon>Moreae</taxon>
        <taxon>Morus</taxon>
    </lineage>
</organism>
<dbReference type="PANTHER" id="PTHR18898:SF2">
    <property type="entry name" value="NUCLEOPROTEIN TPR"/>
    <property type="match status" value="1"/>
</dbReference>
<reference evidence="3" key="1">
    <citation type="submission" date="2013-01" db="EMBL/GenBank/DDBJ databases">
        <title>Draft Genome Sequence of a Mulberry Tree, Morus notabilis C.K. Schneid.</title>
        <authorList>
            <person name="He N."/>
            <person name="Zhao S."/>
        </authorList>
    </citation>
    <scope>NUCLEOTIDE SEQUENCE</scope>
</reference>
<dbReference type="PANTHER" id="PTHR18898">
    <property type="entry name" value="NUCLEOPROTEIN TPR-RELATED"/>
    <property type="match status" value="1"/>
</dbReference>
<dbReference type="eggNOG" id="KOG4674">
    <property type="taxonomic scope" value="Eukaryota"/>
</dbReference>
<dbReference type="Proteomes" id="UP000030645">
    <property type="component" value="Unassembled WGS sequence"/>
</dbReference>
<dbReference type="GO" id="GO:0006406">
    <property type="term" value="P:mRNA export from nucleus"/>
    <property type="evidence" value="ECO:0007669"/>
    <property type="project" value="TreeGrafter"/>
</dbReference>
<dbReference type="AlphaFoldDB" id="W9RD43"/>
<sequence length="309" mass="34458">MDLPGTNPFKQALFKPLLNTTNVPGAGASEIYSRRAKILTFFNGPAILLFPLWPLPSYFRLCCSAPLSSSSSSSLCASAATKADSSPTLRFPSLPSNFHISLISAAACPQISTAQRQFDECSSSLKWNKDRVVGLEMKLTSLQEELRSTKEVAAANEEQLSGELSIVCSTRDLSILGEKMANKLVDLYKESSEEWSKKARDLEGVIKALETHLSQVQNDYNERLEKEVSARHQFKKNFTKWIEIYNFGSISVQQVRVVSQVRGSIRVACHFQFVSCQPATCTCRVRVAVLNYFRVTGRVRVTRKKTDTV</sequence>
<feature type="coiled-coil region" evidence="1">
    <location>
        <begin position="132"/>
        <end position="159"/>
    </location>
</feature>
<dbReference type="EMBL" id="KE344875">
    <property type="protein sequence ID" value="EXB82937.1"/>
    <property type="molecule type" value="Genomic_DNA"/>
</dbReference>
<dbReference type="GO" id="GO:0005643">
    <property type="term" value="C:nuclear pore"/>
    <property type="evidence" value="ECO:0007669"/>
    <property type="project" value="TreeGrafter"/>
</dbReference>
<dbReference type="GO" id="GO:0017056">
    <property type="term" value="F:structural constituent of nuclear pore"/>
    <property type="evidence" value="ECO:0007669"/>
    <property type="project" value="TreeGrafter"/>
</dbReference>
<protein>
    <submittedName>
        <fullName evidence="2">Uncharacterized protein</fullName>
    </submittedName>
</protein>
<gene>
    <name evidence="2" type="ORF">L484_003798</name>
</gene>
<dbReference type="STRING" id="981085.W9RD43"/>
<evidence type="ECO:0000313" key="3">
    <source>
        <dbReference type="Proteomes" id="UP000030645"/>
    </source>
</evidence>
<evidence type="ECO:0000313" key="2">
    <source>
        <dbReference type="EMBL" id="EXB82937.1"/>
    </source>
</evidence>
<name>W9RD43_9ROSA</name>